<reference evidence="1 2" key="2">
    <citation type="journal article" date="2022" name="Mar. Drugs">
        <title>Bioassay-Guided Fractionation Leads to the Detection of Cholic Acid Generated by the Rare Thalassomonas sp.</title>
        <authorList>
            <person name="Pheiffer F."/>
            <person name="Schneider Y.K."/>
            <person name="Hansen E.H."/>
            <person name="Andersen J.H."/>
            <person name="Isaksson J."/>
            <person name="Busche T."/>
            <person name="R C."/>
            <person name="Kalinowski J."/>
            <person name="Zyl L.V."/>
            <person name="Trindade M."/>
        </authorList>
    </citation>
    <scope>NUCLEOTIDE SEQUENCE [LARGE SCALE GENOMIC DNA]</scope>
    <source>
        <strain evidence="1 2">XOM25</strain>
    </source>
</reference>
<organism evidence="1 2">
    <name type="scientific">Thalassomonas viridans</name>
    <dbReference type="NCBI Taxonomy" id="137584"/>
    <lineage>
        <taxon>Bacteria</taxon>
        <taxon>Pseudomonadati</taxon>
        <taxon>Pseudomonadota</taxon>
        <taxon>Gammaproteobacteria</taxon>
        <taxon>Alteromonadales</taxon>
        <taxon>Colwelliaceae</taxon>
        <taxon>Thalassomonas</taxon>
    </lineage>
</organism>
<dbReference type="Proteomes" id="UP000032352">
    <property type="component" value="Chromosome"/>
</dbReference>
<evidence type="ECO:0000313" key="2">
    <source>
        <dbReference type="Proteomes" id="UP000032352"/>
    </source>
</evidence>
<evidence type="ECO:0000313" key="1">
    <source>
        <dbReference type="EMBL" id="WDE05790.1"/>
    </source>
</evidence>
<protein>
    <submittedName>
        <fullName evidence="1">Uncharacterized protein</fullName>
    </submittedName>
</protein>
<reference evidence="1 2" key="1">
    <citation type="journal article" date="2015" name="Genome Announc.">
        <title>Draft Genome Sequences of Marine Isolates of Thalassomonas viridans and Thalassomonas actiniarum.</title>
        <authorList>
            <person name="Olonade I."/>
            <person name="van Zyl L.J."/>
            <person name="Trindade M."/>
        </authorList>
    </citation>
    <scope>NUCLEOTIDE SEQUENCE [LARGE SCALE GENOMIC DNA]</scope>
    <source>
        <strain evidence="1 2">XOM25</strain>
    </source>
</reference>
<gene>
    <name evidence="1" type="ORF">SG34_002300</name>
</gene>
<accession>A0AAF0CA09</accession>
<name>A0AAF0CA09_9GAMM</name>
<keyword evidence="2" id="KW-1185">Reference proteome</keyword>
<proteinExistence type="predicted"/>
<dbReference type="KEGG" id="tvd:SG34_002300"/>
<sequence>MSDSNNGNHEKELASQALALCDDFNKFSEQCAFLCDAFSAIVRDPACIDEACGDGLGHHSYWLKVRVMEFRDRIEELHHKLRD</sequence>
<dbReference type="EMBL" id="CP059733">
    <property type="protein sequence ID" value="WDE05790.1"/>
    <property type="molecule type" value="Genomic_DNA"/>
</dbReference>
<dbReference type="AlphaFoldDB" id="A0AAF0CA09"/>
<dbReference type="RefSeq" id="WP_044836695.1">
    <property type="nucleotide sequence ID" value="NZ_CP059733.1"/>
</dbReference>